<sequence>MNAQPGVVIVSCSKTKPKSLIKLIAKTQQTSENDDKSGFLTHPWSIETKYYTAQINLIGVETDRPLDSNFLTSVEALIMHMDSNSESGLDDLKKWDFLDNDYNIDIKLLLANYCNDTTKVTKAQALDWCLKRGFEFIELYPTIEKCNENDIIAEKFGVDRVIEALHSHTWSNLVMKGKSISKPSKNPKPGEAEKEIKNPLSTDHIDDFTDLFSQLQTMKDSLHGMPVNQRKQCAEQMVTAFWKAIGGEEEELLDI</sequence>
<dbReference type="Proteomes" id="UP001153712">
    <property type="component" value="Chromosome 12"/>
</dbReference>
<protein>
    <recommendedName>
        <fullName evidence="4">Alpha-and gamma-adaptin-binding protein p34</fullName>
    </recommendedName>
</protein>
<reference evidence="2" key="1">
    <citation type="submission" date="2022-01" db="EMBL/GenBank/DDBJ databases">
        <authorList>
            <person name="King R."/>
        </authorList>
    </citation>
    <scope>NUCLEOTIDE SEQUENCE</scope>
</reference>
<feature type="compositionally biased region" description="Basic and acidic residues" evidence="1">
    <location>
        <begin position="188"/>
        <end position="199"/>
    </location>
</feature>
<feature type="compositionally biased region" description="Low complexity" evidence="1">
    <location>
        <begin position="178"/>
        <end position="187"/>
    </location>
</feature>
<dbReference type="Gene3D" id="3.40.50.11960">
    <property type="match status" value="1"/>
</dbReference>
<dbReference type="EMBL" id="OU900105">
    <property type="protein sequence ID" value="CAG9856547.1"/>
    <property type="molecule type" value="Genomic_DNA"/>
</dbReference>
<keyword evidence="3" id="KW-1185">Reference proteome</keyword>
<organism evidence="2 3">
    <name type="scientific">Phyllotreta striolata</name>
    <name type="common">Striped flea beetle</name>
    <name type="synonym">Crioceris striolata</name>
    <dbReference type="NCBI Taxonomy" id="444603"/>
    <lineage>
        <taxon>Eukaryota</taxon>
        <taxon>Metazoa</taxon>
        <taxon>Ecdysozoa</taxon>
        <taxon>Arthropoda</taxon>
        <taxon>Hexapoda</taxon>
        <taxon>Insecta</taxon>
        <taxon>Pterygota</taxon>
        <taxon>Neoptera</taxon>
        <taxon>Endopterygota</taxon>
        <taxon>Coleoptera</taxon>
        <taxon>Polyphaga</taxon>
        <taxon>Cucujiformia</taxon>
        <taxon>Chrysomeloidea</taxon>
        <taxon>Chrysomelidae</taxon>
        <taxon>Galerucinae</taxon>
        <taxon>Alticini</taxon>
        <taxon>Phyllotreta</taxon>
    </lineage>
</organism>
<dbReference type="AlphaFoldDB" id="A0A9N9XLU3"/>
<evidence type="ECO:0000313" key="3">
    <source>
        <dbReference type="Proteomes" id="UP001153712"/>
    </source>
</evidence>
<proteinExistence type="predicted"/>
<gene>
    <name evidence="2" type="ORF">PHYEVI_LOCUS2967</name>
</gene>
<name>A0A9N9XLU3_PHYSR</name>
<feature type="region of interest" description="Disordered" evidence="1">
    <location>
        <begin position="178"/>
        <end position="199"/>
    </location>
</feature>
<evidence type="ECO:0000256" key="1">
    <source>
        <dbReference type="SAM" id="MobiDB-lite"/>
    </source>
</evidence>
<dbReference type="OrthoDB" id="1741717at2759"/>
<accession>A0A9N9XLU3</accession>
<dbReference type="Pfam" id="PF10199">
    <property type="entry name" value="Adaptin_binding"/>
    <property type="match status" value="1"/>
</dbReference>
<evidence type="ECO:0000313" key="2">
    <source>
        <dbReference type="EMBL" id="CAG9856547.1"/>
    </source>
</evidence>
<evidence type="ECO:0008006" key="4">
    <source>
        <dbReference type="Google" id="ProtNLM"/>
    </source>
</evidence>
<dbReference type="PANTHER" id="PTHR14659:SF1">
    <property type="entry name" value="ALPHA- AND GAMMA-ADAPTIN-BINDING PROTEIN P34"/>
    <property type="match status" value="1"/>
</dbReference>
<dbReference type="PANTHER" id="PTHR14659">
    <property type="entry name" value="ALPHA- AND GAMMA-ADAPTIN-BINDING PROTEIN P34"/>
    <property type="match status" value="1"/>
</dbReference>
<dbReference type="InterPro" id="IPR019341">
    <property type="entry name" value="Alpha/Gamma-adaptin-bd_p34"/>
</dbReference>